<dbReference type="EMBL" id="QRDY01000002">
    <property type="protein sequence ID" value="RED65092.1"/>
    <property type="molecule type" value="Genomic_DNA"/>
</dbReference>
<accession>A0A3D9ITL7</accession>
<dbReference type="RefSeq" id="WP_115991819.1">
    <property type="nucleotide sequence ID" value="NZ_QRDY01000002.1"/>
</dbReference>
<dbReference type="AlphaFoldDB" id="A0A3D9ITL7"/>
<protein>
    <submittedName>
        <fullName evidence="3">Peptidase M23-like protein</fullName>
    </submittedName>
</protein>
<sequence length="335" mass="36947">MAQRKRKPKWSLLLIRDAERRVKQFKVSGRTVVFLPVAAAVAVASSFAFLQLKSVGRIHALEDRLGSSALKHRNELAVKTAEIRSLEQEIRDLDGQNELFRSRMDEISELEAKLRQFIGNHADGTSDESRNVAEVAATAYSAAMGTASVAVSDASSSDIVSIAAMESNIADFSELSRMLDDMAISMAEGLRKAELKRAEIESLPSEWPTVSRRLTSGFGYRSDPFTGRSAFHAGVDITGEMGDPVYAAGDGQVKEAGFNRTRGNYIIITHRDGLESWYMHLKVIEVKPNQRVSRGDLIAEMGNSGRSTGPHLHFQVVANEEPVNPLPYLRKVKED</sequence>
<dbReference type="Gene3D" id="2.70.70.10">
    <property type="entry name" value="Glucose Permease (Domain IIA)"/>
    <property type="match status" value="1"/>
</dbReference>
<dbReference type="CDD" id="cd12797">
    <property type="entry name" value="M23_peptidase"/>
    <property type="match status" value="1"/>
</dbReference>
<dbReference type="OrthoDB" id="9805799at2"/>
<dbReference type="Proteomes" id="UP000256869">
    <property type="component" value="Unassembled WGS sequence"/>
</dbReference>
<dbReference type="Pfam" id="PF01551">
    <property type="entry name" value="Peptidase_M23"/>
    <property type="match status" value="1"/>
</dbReference>
<dbReference type="InterPro" id="IPR016047">
    <property type="entry name" value="M23ase_b-sheet_dom"/>
</dbReference>
<evidence type="ECO:0000313" key="3">
    <source>
        <dbReference type="EMBL" id="RED65092.1"/>
    </source>
</evidence>
<evidence type="ECO:0000313" key="4">
    <source>
        <dbReference type="Proteomes" id="UP000256869"/>
    </source>
</evidence>
<reference evidence="3 4" key="1">
    <citation type="submission" date="2018-07" db="EMBL/GenBank/DDBJ databases">
        <title>Genomic Encyclopedia of Type Strains, Phase III (KMG-III): the genomes of soil and plant-associated and newly described type strains.</title>
        <authorList>
            <person name="Whitman W."/>
        </authorList>
    </citation>
    <scope>NUCLEOTIDE SEQUENCE [LARGE SCALE GENOMIC DNA]</scope>
    <source>
        <strain evidence="3 4">CECT 8236</strain>
    </source>
</reference>
<feature type="domain" description="M23ase beta-sheet core" evidence="2">
    <location>
        <begin position="231"/>
        <end position="325"/>
    </location>
</feature>
<name>A0A3D9ITL7_9BACL</name>
<gene>
    <name evidence="3" type="ORF">DFP95_102514</name>
</gene>
<dbReference type="GO" id="GO:0004222">
    <property type="term" value="F:metalloendopeptidase activity"/>
    <property type="evidence" value="ECO:0007669"/>
    <property type="project" value="TreeGrafter"/>
</dbReference>
<dbReference type="PANTHER" id="PTHR21666:SF270">
    <property type="entry name" value="MUREIN HYDROLASE ACTIVATOR ENVC"/>
    <property type="match status" value="1"/>
</dbReference>
<comment type="caution">
    <text evidence="3">The sequence shown here is derived from an EMBL/GenBank/DDBJ whole genome shotgun (WGS) entry which is preliminary data.</text>
</comment>
<proteinExistence type="predicted"/>
<keyword evidence="1" id="KW-0175">Coiled coil</keyword>
<evidence type="ECO:0000256" key="1">
    <source>
        <dbReference type="SAM" id="Coils"/>
    </source>
</evidence>
<organism evidence="3 4">
    <name type="scientific">Cohnella lupini</name>
    <dbReference type="NCBI Taxonomy" id="1294267"/>
    <lineage>
        <taxon>Bacteria</taxon>
        <taxon>Bacillati</taxon>
        <taxon>Bacillota</taxon>
        <taxon>Bacilli</taxon>
        <taxon>Bacillales</taxon>
        <taxon>Paenibacillaceae</taxon>
        <taxon>Cohnella</taxon>
    </lineage>
</organism>
<dbReference type="InterPro" id="IPR011055">
    <property type="entry name" value="Dup_hybrid_motif"/>
</dbReference>
<dbReference type="PANTHER" id="PTHR21666">
    <property type="entry name" value="PEPTIDASE-RELATED"/>
    <property type="match status" value="1"/>
</dbReference>
<dbReference type="SUPFAM" id="SSF51261">
    <property type="entry name" value="Duplicated hybrid motif"/>
    <property type="match status" value="1"/>
</dbReference>
<feature type="coiled-coil region" evidence="1">
    <location>
        <begin position="69"/>
        <end position="103"/>
    </location>
</feature>
<evidence type="ECO:0000259" key="2">
    <source>
        <dbReference type="Pfam" id="PF01551"/>
    </source>
</evidence>
<keyword evidence="4" id="KW-1185">Reference proteome</keyword>
<dbReference type="InterPro" id="IPR050570">
    <property type="entry name" value="Cell_wall_metabolism_enzyme"/>
</dbReference>